<proteinExistence type="predicted"/>
<evidence type="ECO:0000313" key="2">
    <source>
        <dbReference type="Proteomes" id="UP000823775"/>
    </source>
</evidence>
<dbReference type="EMBL" id="JACEIK010000814">
    <property type="protein sequence ID" value="MCD7462585.1"/>
    <property type="molecule type" value="Genomic_DNA"/>
</dbReference>
<dbReference type="Proteomes" id="UP000823775">
    <property type="component" value="Unassembled WGS sequence"/>
</dbReference>
<accession>A0ABS8SUU7</accession>
<comment type="caution">
    <text evidence="1">The sequence shown here is derived from an EMBL/GenBank/DDBJ whole genome shotgun (WGS) entry which is preliminary data.</text>
</comment>
<keyword evidence="2" id="KW-1185">Reference proteome</keyword>
<evidence type="ECO:0000313" key="1">
    <source>
        <dbReference type="EMBL" id="MCD7462585.1"/>
    </source>
</evidence>
<organism evidence="1 2">
    <name type="scientific">Datura stramonium</name>
    <name type="common">Jimsonweed</name>
    <name type="synonym">Common thornapple</name>
    <dbReference type="NCBI Taxonomy" id="4076"/>
    <lineage>
        <taxon>Eukaryota</taxon>
        <taxon>Viridiplantae</taxon>
        <taxon>Streptophyta</taxon>
        <taxon>Embryophyta</taxon>
        <taxon>Tracheophyta</taxon>
        <taxon>Spermatophyta</taxon>
        <taxon>Magnoliopsida</taxon>
        <taxon>eudicotyledons</taxon>
        <taxon>Gunneridae</taxon>
        <taxon>Pentapetalae</taxon>
        <taxon>asterids</taxon>
        <taxon>lamiids</taxon>
        <taxon>Solanales</taxon>
        <taxon>Solanaceae</taxon>
        <taxon>Solanoideae</taxon>
        <taxon>Datureae</taxon>
        <taxon>Datura</taxon>
    </lineage>
</organism>
<name>A0ABS8SUU7_DATST</name>
<reference evidence="1 2" key="1">
    <citation type="journal article" date="2021" name="BMC Genomics">
        <title>Datura genome reveals duplications of psychoactive alkaloid biosynthetic genes and high mutation rate following tissue culture.</title>
        <authorList>
            <person name="Rajewski A."/>
            <person name="Carter-House D."/>
            <person name="Stajich J."/>
            <person name="Litt A."/>
        </authorList>
    </citation>
    <scope>NUCLEOTIDE SEQUENCE [LARGE SCALE GENOMIC DNA]</scope>
    <source>
        <strain evidence="1">AR-01</strain>
    </source>
</reference>
<sequence>MAKWVDKTRVIEVGSAQAYLCYGLRAAQATPAQQEAWRDKAYGATGSTRHHSFQPARSQIPVLLGTEAAKPNFNSRRNNEGLIYYYKYPLLTFLEKYHPAYGQEFLLQEEHHGEVD</sequence>
<protein>
    <submittedName>
        <fullName evidence="1">Uncharacterized protein</fullName>
    </submittedName>
</protein>
<gene>
    <name evidence="1" type="ORF">HAX54_048846</name>
</gene>